<dbReference type="InterPro" id="IPR010917">
    <property type="entry name" value="TonB_rcpt_CS"/>
</dbReference>
<name>A0A1G9S3T5_9BACT</name>
<evidence type="ECO:0000256" key="1">
    <source>
        <dbReference type="ARBA" id="ARBA00004442"/>
    </source>
</evidence>
<dbReference type="OrthoDB" id="1264254at2"/>
<gene>
    <name evidence="4" type="ORF">SAMN05421823_11215</name>
</gene>
<dbReference type="AlphaFoldDB" id="A0A1G9S3T5"/>
<keyword evidence="3" id="KW-0998">Cell outer membrane</keyword>
<reference evidence="4 5" key="1">
    <citation type="submission" date="2016-10" db="EMBL/GenBank/DDBJ databases">
        <authorList>
            <person name="de Groot N.N."/>
        </authorList>
    </citation>
    <scope>NUCLEOTIDE SEQUENCE [LARGE SCALE GENOMIC DNA]</scope>
    <source>
        <strain evidence="4 5">DSM 25186</strain>
    </source>
</reference>
<dbReference type="STRING" id="1075417.SAMN05421823_11215"/>
<keyword evidence="2" id="KW-0472">Membrane</keyword>
<dbReference type="RefSeq" id="WP_143017444.1">
    <property type="nucleotide sequence ID" value="NZ_FNFO01000012.1"/>
</dbReference>
<proteinExistence type="predicted"/>
<evidence type="ECO:0008006" key="6">
    <source>
        <dbReference type="Google" id="ProtNLM"/>
    </source>
</evidence>
<dbReference type="PROSITE" id="PS01156">
    <property type="entry name" value="TONB_DEPENDENT_REC_2"/>
    <property type="match status" value="1"/>
</dbReference>
<dbReference type="Proteomes" id="UP000198510">
    <property type="component" value="Unassembled WGS sequence"/>
</dbReference>
<evidence type="ECO:0000256" key="2">
    <source>
        <dbReference type="ARBA" id="ARBA00023136"/>
    </source>
</evidence>
<dbReference type="EMBL" id="FNFO01000012">
    <property type="protein sequence ID" value="SDM29937.1"/>
    <property type="molecule type" value="Genomic_DNA"/>
</dbReference>
<dbReference type="SUPFAM" id="SSF56935">
    <property type="entry name" value="Porins"/>
    <property type="match status" value="1"/>
</dbReference>
<evidence type="ECO:0000313" key="4">
    <source>
        <dbReference type="EMBL" id="SDM29937.1"/>
    </source>
</evidence>
<dbReference type="Gene3D" id="2.40.170.20">
    <property type="entry name" value="TonB-dependent receptor, beta-barrel domain"/>
    <property type="match status" value="1"/>
</dbReference>
<organism evidence="4 5">
    <name type="scientific">Catalinimonas alkaloidigena</name>
    <dbReference type="NCBI Taxonomy" id="1075417"/>
    <lineage>
        <taxon>Bacteria</taxon>
        <taxon>Pseudomonadati</taxon>
        <taxon>Bacteroidota</taxon>
        <taxon>Cytophagia</taxon>
        <taxon>Cytophagales</taxon>
        <taxon>Catalimonadaceae</taxon>
        <taxon>Catalinimonas</taxon>
    </lineage>
</organism>
<sequence>MRLTHLLRLSSPFHHRAVAPVSARPWLYAAVFTGLLSTQAFAQTRPNEPFGEGEVEEAEFEIVQSRENELPPANRRFQKVPETTRPVENKVQDYQFSTFRISNLPNLEPRLRVKTLPKEPLNKLYGNYIKVGVGNYATTYAEGFFNSKRTENYQYGAHIRHLASARGPVNKSYSGSGENMVKLYGNMFGKKATLGGTFGYTRERYNFYGFAPEAELPDDSVKQVFNTVEVGVNLKNNDTDAALDYQAEVRFGRIADFLAARESELNVDLKTTYDLQSGSTILVDVETSFTQRQDEATEQNRNWVMVRPAYRYFNNGFLITLGANIGYENDTIGDSDLHLYPRANIEYALLPEKLTAFAGLNGELEKTTLRTVVAENPFLAPNVELRHANKRFDVYGGIRGQVVSRLAYQVQASFRNYKNYHYYLNSPSDTAKFNLVYDGDGGTTLFNLSTQLTYEPLPKLQLGWKADAYAYSPGELEEPWHRPAFTTGVTVRYNVMDKVLLSTDVFYNSAIFARNPTTDAIVKLDGMLDWDARAEYLLSERASIFLSLDNLINQQNQRFLYYPTRGRMIMFGGTYSF</sequence>
<evidence type="ECO:0000256" key="3">
    <source>
        <dbReference type="ARBA" id="ARBA00023237"/>
    </source>
</evidence>
<dbReference type="GO" id="GO:0009279">
    <property type="term" value="C:cell outer membrane"/>
    <property type="evidence" value="ECO:0007669"/>
    <property type="project" value="UniProtKB-SubCell"/>
</dbReference>
<dbReference type="InterPro" id="IPR036942">
    <property type="entry name" value="Beta-barrel_TonB_sf"/>
</dbReference>
<keyword evidence="5" id="KW-1185">Reference proteome</keyword>
<comment type="subcellular location">
    <subcellularLocation>
        <location evidence="1">Cell outer membrane</location>
    </subcellularLocation>
</comment>
<evidence type="ECO:0000313" key="5">
    <source>
        <dbReference type="Proteomes" id="UP000198510"/>
    </source>
</evidence>
<accession>A0A1G9S3T5</accession>
<protein>
    <recommendedName>
        <fullName evidence="6">TonB dependent receptor</fullName>
    </recommendedName>
</protein>